<name>A0A450UUP9_9GAMM</name>
<dbReference type="AlphaFoldDB" id="A0A450UUP9"/>
<reference evidence="1" key="1">
    <citation type="submission" date="2019-02" db="EMBL/GenBank/DDBJ databases">
        <authorList>
            <person name="Gruber-Vodicka R. H."/>
            <person name="Seah K. B. B."/>
        </authorList>
    </citation>
    <scope>NUCLEOTIDE SEQUENCE</scope>
    <source>
        <strain evidence="1">BECK_M6</strain>
    </source>
</reference>
<accession>A0A450UUP9</accession>
<dbReference type="EMBL" id="CAADFH010000057">
    <property type="protein sequence ID" value="VFJ96278.1"/>
    <property type="molecule type" value="Genomic_DNA"/>
</dbReference>
<evidence type="ECO:0000313" key="1">
    <source>
        <dbReference type="EMBL" id="VFJ96278.1"/>
    </source>
</evidence>
<organism evidence="1">
    <name type="scientific">Candidatus Kentrum sp. LFY</name>
    <dbReference type="NCBI Taxonomy" id="2126342"/>
    <lineage>
        <taxon>Bacteria</taxon>
        <taxon>Pseudomonadati</taxon>
        <taxon>Pseudomonadota</taxon>
        <taxon>Gammaproteobacteria</taxon>
        <taxon>Candidatus Kentrum</taxon>
    </lineage>
</organism>
<gene>
    <name evidence="1" type="ORF">BECKLFY1418A_GA0070994_105717</name>
</gene>
<sequence length="105" mass="11357">MPHPVVHLTDADKDPHRCVFQSLGRLAGIFQGLPGDFQKQALLGVQIHGLSGRYSEKAGIESIDVRQEAATARVDLSRDIGIGVEKFVDVPTLRGYFGDGIDATL</sequence>
<proteinExistence type="predicted"/>
<protein>
    <submittedName>
        <fullName evidence="1">Uncharacterized protein</fullName>
    </submittedName>
</protein>